<sequence length="128" mass="14180">QLPEASGMNNHQGSIATEDERVINVVGSVLKKRGKFFVDSRTSPRTIGNSVMKRLGVKTAIRNVFLDNEADKNTINNQIDQLIKIAKQKGSAIGVGHARPLTLKILQERIPKLEKSGFQFTFVSELVH</sequence>
<evidence type="ECO:0008006" key="2">
    <source>
        <dbReference type="Google" id="ProtNLM"/>
    </source>
</evidence>
<dbReference type="PANTHER" id="PTHR30105">
    <property type="entry name" value="UNCHARACTERIZED YIBQ-RELATED"/>
    <property type="match status" value="1"/>
</dbReference>
<dbReference type="InterPro" id="IPR011330">
    <property type="entry name" value="Glyco_hydro/deAcase_b/a-brl"/>
</dbReference>
<evidence type="ECO:0000313" key="1">
    <source>
        <dbReference type="EMBL" id="SVD38533.1"/>
    </source>
</evidence>
<dbReference type="SUPFAM" id="SSF88713">
    <property type="entry name" value="Glycoside hydrolase/deacetylase"/>
    <property type="match status" value="1"/>
</dbReference>
<dbReference type="PANTHER" id="PTHR30105:SF2">
    <property type="entry name" value="DIVERGENT POLYSACCHARIDE DEACETYLASE SUPERFAMILY"/>
    <property type="match status" value="1"/>
</dbReference>
<protein>
    <recommendedName>
        <fullName evidence="2">Divergent polysaccharide deacetylase family protein</fullName>
    </recommendedName>
</protein>
<dbReference type="CDD" id="cd10936">
    <property type="entry name" value="CE4_DAC2"/>
    <property type="match status" value="1"/>
</dbReference>
<accession>A0A382UW92</accession>
<dbReference type="Gene3D" id="3.20.20.370">
    <property type="entry name" value="Glycoside hydrolase/deacetylase"/>
    <property type="match status" value="1"/>
</dbReference>
<dbReference type="EMBL" id="UINC01147293">
    <property type="protein sequence ID" value="SVD38533.1"/>
    <property type="molecule type" value="Genomic_DNA"/>
</dbReference>
<dbReference type="GO" id="GO:0005975">
    <property type="term" value="P:carbohydrate metabolic process"/>
    <property type="evidence" value="ECO:0007669"/>
    <property type="project" value="InterPro"/>
</dbReference>
<reference evidence="1" key="1">
    <citation type="submission" date="2018-05" db="EMBL/GenBank/DDBJ databases">
        <authorList>
            <person name="Lanie J.A."/>
            <person name="Ng W.-L."/>
            <person name="Kazmierczak K.M."/>
            <person name="Andrzejewski T.M."/>
            <person name="Davidsen T.M."/>
            <person name="Wayne K.J."/>
            <person name="Tettelin H."/>
            <person name="Glass J.I."/>
            <person name="Rusch D."/>
            <person name="Podicherti R."/>
            <person name="Tsui H.-C.T."/>
            <person name="Winkler M.E."/>
        </authorList>
    </citation>
    <scope>NUCLEOTIDE SEQUENCE</scope>
</reference>
<proteinExistence type="predicted"/>
<dbReference type="Pfam" id="PF04748">
    <property type="entry name" value="Polysacc_deac_2"/>
    <property type="match status" value="1"/>
</dbReference>
<feature type="non-terminal residue" evidence="1">
    <location>
        <position position="1"/>
    </location>
</feature>
<name>A0A382UW92_9ZZZZ</name>
<organism evidence="1">
    <name type="scientific">marine metagenome</name>
    <dbReference type="NCBI Taxonomy" id="408172"/>
    <lineage>
        <taxon>unclassified sequences</taxon>
        <taxon>metagenomes</taxon>
        <taxon>ecological metagenomes</taxon>
    </lineage>
</organism>
<dbReference type="AlphaFoldDB" id="A0A382UW92"/>
<dbReference type="InterPro" id="IPR006837">
    <property type="entry name" value="Divergent_DAC"/>
</dbReference>
<gene>
    <name evidence="1" type="ORF">METZ01_LOCUS391387</name>
</gene>